<dbReference type="Proteomes" id="UP000536179">
    <property type="component" value="Unassembled WGS sequence"/>
</dbReference>
<feature type="chain" id="PRO_5031289551" description="DUF4832 domain-containing protein" evidence="1">
    <location>
        <begin position="26"/>
        <end position="425"/>
    </location>
</feature>
<gene>
    <name evidence="2" type="ORF">FHS27_005486</name>
</gene>
<feature type="signal peptide" evidence="1">
    <location>
        <begin position="1"/>
        <end position="25"/>
    </location>
</feature>
<keyword evidence="1" id="KW-0732">Signal</keyword>
<accession>A0A7W5H920</accession>
<evidence type="ECO:0000256" key="1">
    <source>
        <dbReference type="SAM" id="SignalP"/>
    </source>
</evidence>
<dbReference type="InterPro" id="IPR017853">
    <property type="entry name" value="GH"/>
</dbReference>
<proteinExistence type="predicted"/>
<comment type="caution">
    <text evidence="2">The sequence shown here is derived from an EMBL/GenBank/DDBJ whole genome shotgun (WGS) entry which is preliminary data.</text>
</comment>
<dbReference type="AlphaFoldDB" id="A0A7W5H920"/>
<reference evidence="2 3" key="1">
    <citation type="submission" date="2020-08" db="EMBL/GenBank/DDBJ databases">
        <title>Genomic Encyclopedia of Type Strains, Phase III (KMG-III): the genomes of soil and plant-associated and newly described type strains.</title>
        <authorList>
            <person name="Whitman W."/>
        </authorList>
    </citation>
    <scope>NUCLEOTIDE SEQUENCE [LARGE SCALE GENOMIC DNA]</scope>
    <source>
        <strain evidence="2 3">CECT 8075</strain>
    </source>
</reference>
<evidence type="ECO:0000313" key="3">
    <source>
        <dbReference type="Proteomes" id="UP000536179"/>
    </source>
</evidence>
<evidence type="ECO:0000313" key="2">
    <source>
        <dbReference type="EMBL" id="MBB3209646.1"/>
    </source>
</evidence>
<protein>
    <recommendedName>
        <fullName evidence="4">DUF4832 domain-containing protein</fullName>
    </recommendedName>
</protein>
<sequence>MSIRTITLCLLSLAMTAAISRPMAAHEDALGERIQLSMKSAITHVQPMTGIVLWTDNPNVNTDAVQLEFRYCGYNEVVRPDGTYDFSMVDSVLDGAASRNHQSVLRFYFVYPGKKTTVPEFIRERPDYRETVAKSEGKKTHFCDWSNEALQQFTLDFYQRFADRYDGDPRLAYLETGFGLWAEYHIYDGPKKLGVTFPSKSFQDRFLRHLDSCFTSVPWMVSIDASDPRYSPIEGDAELLSLGFGVFDDSFLCKQHANENENDWKILNLDRWKHSPGGGEFSYYTNHDQKQALSPQGPHGISFEDDARKFHISFMIGNDQVKFQSMERVKAAGMATGYQFRITGARRIGASVDLRVTNEGVAPLYRDAYFAINGHRSTQSLKGLLPGEFMSVKLADPNHAAEQQLVIECDHILPGQEIQFAADLD</sequence>
<organism evidence="2 3">
    <name type="scientific">Aporhodopirellula rubra</name>
    <dbReference type="NCBI Taxonomy" id="980271"/>
    <lineage>
        <taxon>Bacteria</taxon>
        <taxon>Pseudomonadati</taxon>
        <taxon>Planctomycetota</taxon>
        <taxon>Planctomycetia</taxon>
        <taxon>Pirellulales</taxon>
        <taxon>Pirellulaceae</taxon>
        <taxon>Aporhodopirellula</taxon>
    </lineage>
</organism>
<keyword evidence="3" id="KW-1185">Reference proteome</keyword>
<dbReference type="EMBL" id="JACHXU010000026">
    <property type="protein sequence ID" value="MBB3209646.1"/>
    <property type="molecule type" value="Genomic_DNA"/>
</dbReference>
<name>A0A7W5H920_9BACT</name>
<dbReference type="SUPFAM" id="SSF51445">
    <property type="entry name" value="(Trans)glycosidases"/>
    <property type="match status" value="1"/>
</dbReference>
<dbReference type="Gene3D" id="3.20.20.80">
    <property type="entry name" value="Glycosidases"/>
    <property type="match status" value="1"/>
</dbReference>
<evidence type="ECO:0008006" key="4">
    <source>
        <dbReference type="Google" id="ProtNLM"/>
    </source>
</evidence>
<dbReference type="RefSeq" id="WP_184308433.1">
    <property type="nucleotide sequence ID" value="NZ_JACHXU010000026.1"/>
</dbReference>